<sequence>MPKNNKMFRQEALERLSSPEKLDQTLKVVNPQAWLPLATAGSLVLVAVLWSIFGRIPLTANGQGVLIQPRRVVSFQSPSDGQVVDLKIESGEEIKKGDVLGTISQPALEQQLEQEKNKLAQLQKQDRDSGDLQNKQVTGERESLRQQKNNLEESLQRAEIERDLRDRGSASLDQNRASLQERIAQGKQLIPRSKARVDKFRNLFRDKLITEDILFNAEREYFDSLARLSELETQLKQLDVEETNIEREYLQSLNQIDDLKNQIQEIDTQLAQVDREDLQTSFDRKSEIQEVKNSIAQMEGEITGKSRIVSKHDGKVLEVAAVPGQIVSTGARIGSIEIATQQEEPQLVGVAYFADSEGKKIEPGMNVQITPSIVKRERHGGMLGEVTRVSDFPVTPEDMSVIIGNQNLAEDLVSSLGGNAPIQVFTKLKSDTDSVSGYQWSSSDGPPVTISPGTTAQIRVQVGKVAPIAYVIPLFRSLTGIY</sequence>
<evidence type="ECO:0000256" key="3">
    <source>
        <dbReference type="SAM" id="Phobius"/>
    </source>
</evidence>
<feature type="region of interest" description="Disordered" evidence="2">
    <location>
        <begin position="120"/>
        <end position="152"/>
    </location>
</feature>
<gene>
    <name evidence="4" type="ORF">H1P_3380004</name>
</gene>
<keyword evidence="3" id="KW-1133">Transmembrane helix</keyword>
<dbReference type="Gene3D" id="1.10.287.470">
    <property type="entry name" value="Helix hairpin bin"/>
    <property type="match status" value="1"/>
</dbReference>
<evidence type="ECO:0000256" key="1">
    <source>
        <dbReference type="SAM" id="Coils"/>
    </source>
</evidence>
<dbReference type="InterPro" id="IPR050739">
    <property type="entry name" value="MFP"/>
</dbReference>
<keyword evidence="3" id="KW-0812">Transmembrane</keyword>
<accession>A0A563VVN4</accession>
<dbReference type="RefSeq" id="WP_144874256.1">
    <property type="nucleotide sequence ID" value="NZ_LR214075.1"/>
</dbReference>
<dbReference type="Proteomes" id="UP000320055">
    <property type="component" value="Unassembled WGS sequence"/>
</dbReference>
<evidence type="ECO:0000256" key="2">
    <source>
        <dbReference type="SAM" id="MobiDB-lite"/>
    </source>
</evidence>
<dbReference type="PRINTS" id="PR01490">
    <property type="entry name" value="RTXTOXIND"/>
</dbReference>
<dbReference type="AlphaFoldDB" id="A0A563VVN4"/>
<reference evidence="4 5" key="1">
    <citation type="submission" date="2019-01" db="EMBL/GenBank/DDBJ databases">
        <authorList>
            <person name="Brito A."/>
        </authorList>
    </citation>
    <scope>NUCLEOTIDE SEQUENCE [LARGE SCALE GENOMIC DNA]</scope>
    <source>
        <strain evidence="4">1</strain>
    </source>
</reference>
<keyword evidence="1" id="KW-0175">Coiled coil</keyword>
<feature type="compositionally biased region" description="Basic and acidic residues" evidence="2">
    <location>
        <begin position="138"/>
        <end position="152"/>
    </location>
</feature>
<proteinExistence type="predicted"/>
<feature type="coiled-coil region" evidence="1">
    <location>
        <begin position="228"/>
        <end position="276"/>
    </location>
</feature>
<protein>
    <submittedName>
        <fullName evidence="4">NHLP bacteriocin system secretion protein</fullName>
    </submittedName>
</protein>
<dbReference type="Gene3D" id="2.40.50.100">
    <property type="match status" value="1"/>
</dbReference>
<dbReference type="InterPro" id="IPR022275">
    <property type="entry name" value="NHPM_bacteriocin_SS_HylD"/>
</dbReference>
<dbReference type="EMBL" id="CAACVJ010000266">
    <property type="protein sequence ID" value="VEP15465.1"/>
    <property type="molecule type" value="Genomic_DNA"/>
</dbReference>
<keyword evidence="3" id="KW-0472">Membrane</keyword>
<name>A0A563VVN4_9CYAN</name>
<evidence type="ECO:0000313" key="5">
    <source>
        <dbReference type="Proteomes" id="UP000320055"/>
    </source>
</evidence>
<dbReference type="PANTHER" id="PTHR30386:SF28">
    <property type="entry name" value="EXPORTED PROTEIN"/>
    <property type="match status" value="1"/>
</dbReference>
<feature type="compositionally biased region" description="Basic and acidic residues" evidence="2">
    <location>
        <begin position="120"/>
        <end position="130"/>
    </location>
</feature>
<organism evidence="4 5">
    <name type="scientific">Hyella patelloides LEGE 07179</name>
    <dbReference type="NCBI Taxonomy" id="945734"/>
    <lineage>
        <taxon>Bacteria</taxon>
        <taxon>Bacillati</taxon>
        <taxon>Cyanobacteriota</taxon>
        <taxon>Cyanophyceae</taxon>
        <taxon>Pleurocapsales</taxon>
        <taxon>Hyellaceae</taxon>
        <taxon>Hyella</taxon>
    </lineage>
</organism>
<dbReference type="NCBIfam" id="TIGR03794">
    <property type="entry name" value="NHLM_micro_HlyD"/>
    <property type="match status" value="1"/>
</dbReference>
<keyword evidence="5" id="KW-1185">Reference proteome</keyword>
<dbReference type="OrthoDB" id="8439633at2"/>
<feature type="transmembrane region" description="Helical" evidence="3">
    <location>
        <begin position="33"/>
        <end position="53"/>
    </location>
</feature>
<dbReference type="PANTHER" id="PTHR30386">
    <property type="entry name" value="MEMBRANE FUSION SUBUNIT OF EMRAB-TOLC MULTIDRUG EFFLUX PUMP"/>
    <property type="match status" value="1"/>
</dbReference>
<evidence type="ECO:0000313" key="4">
    <source>
        <dbReference type="EMBL" id="VEP15465.1"/>
    </source>
</evidence>